<dbReference type="Gene3D" id="3.40.710.10">
    <property type="entry name" value="DD-peptidase/beta-lactamase superfamily"/>
    <property type="match status" value="1"/>
</dbReference>
<evidence type="ECO:0000256" key="12">
    <source>
        <dbReference type="ARBA" id="ARBA00034000"/>
    </source>
</evidence>
<comment type="catalytic activity">
    <reaction evidence="12">
        <text>Preferential cleavage: (Ac)2-L-Lys-D-Ala-|-D-Ala. Also transpeptidation of peptidyl-alanyl moieties that are N-acyl substituents of D-alanine.</text>
        <dbReference type="EC" id="3.4.16.4"/>
    </reaction>
</comment>
<evidence type="ECO:0000256" key="13">
    <source>
        <dbReference type="ARBA" id="ARBA00049902"/>
    </source>
</evidence>
<protein>
    <submittedName>
        <fullName evidence="17">Penicillin-binding protein, 1A family</fullName>
    </submittedName>
</protein>
<dbReference type="OrthoDB" id="9766909at2"/>
<evidence type="ECO:0000256" key="5">
    <source>
        <dbReference type="ARBA" id="ARBA00022676"/>
    </source>
</evidence>
<dbReference type="Proteomes" id="UP000017396">
    <property type="component" value="Chromosome"/>
</dbReference>
<feature type="compositionally biased region" description="Low complexity" evidence="14">
    <location>
        <begin position="630"/>
        <end position="641"/>
    </location>
</feature>
<feature type="domain" description="Glycosyl transferase family 51" evidence="16">
    <location>
        <begin position="48"/>
        <end position="222"/>
    </location>
</feature>
<evidence type="ECO:0000259" key="15">
    <source>
        <dbReference type="Pfam" id="PF00905"/>
    </source>
</evidence>
<sequence>MALFLLFGALAVGALLGLALSFRNLPDVRQLKSFKPSEPTRITDIAGQPIAIVRGEANRQVVRLANISPYLSRAVLAIEDDRFYEHSGIRIDTLLRAAVANFMEGRTVQGGSTITQQLIKNLFLSPERSLDRKVAEAVLALRLEQSFDKKQILEMYLNQVYWGHSYYGIETAARGYFDKPAKNLNLAEAALLAGMLRAPEVYSPVRNLNKTIVRQRVVLDRMVELGWITKAEADKAKLTKLKVARSKSLFTLTKAPYFSTYVIQELIRKYGRDSVLKGGLRVQTSIDLRLQNIAEQTVKRAAVSLRDRRVSQLALVAMDPRTGYIKAMVGGVDFNKSQYNRATQAARQPGSTFKPFVYYAALASGRYTPDTPIDDSPACFGGYCPKNYDSRYWGGMTVRYALAQSRNVPVVKIANSLGMNQVILQARRAGLTSPLEPYLTTAIGAGGLSPLELARGYSAFANGGYRITPTAILQVTDQQGNILEQNLPVREHTLKSGSVKLLNSMLMGVVSGGTGTAAQLNGGRPVAGKTGTTSDWRDAWFAGYVPQLVTVIWVGNDDFHKPLVRSTTGGTYVAPVWKAFMDQALKGQPVLPFPGYEPAKPDEKADKEAKSGTSDEEAPKPRRRRRHRAAPPVDAEAAPAAPSTPSPAAEPAPAAPSELPPQQPQEPSP</sequence>
<dbReference type="InterPro" id="IPR036950">
    <property type="entry name" value="PBP_transglycosylase"/>
</dbReference>
<feature type="region of interest" description="Disordered" evidence="14">
    <location>
        <begin position="591"/>
        <end position="669"/>
    </location>
</feature>
<keyword evidence="7" id="KW-0378">Hydrolase</keyword>
<dbReference type="Gene3D" id="1.10.3810.10">
    <property type="entry name" value="Biosynthetic peptidoglycan transglycosylase-like"/>
    <property type="match status" value="1"/>
</dbReference>
<keyword evidence="4" id="KW-0645">Protease</keyword>
<dbReference type="GO" id="GO:0009252">
    <property type="term" value="P:peptidoglycan biosynthetic process"/>
    <property type="evidence" value="ECO:0007669"/>
    <property type="project" value="UniProtKB-KW"/>
</dbReference>
<evidence type="ECO:0000256" key="10">
    <source>
        <dbReference type="ARBA" id="ARBA00023268"/>
    </source>
</evidence>
<evidence type="ECO:0000313" key="18">
    <source>
        <dbReference type="Proteomes" id="UP000017396"/>
    </source>
</evidence>
<evidence type="ECO:0000256" key="7">
    <source>
        <dbReference type="ARBA" id="ARBA00022801"/>
    </source>
</evidence>
<reference evidence="17 18" key="1">
    <citation type="journal article" date="2013" name="PLoS ONE">
        <title>Cultivation and Complete Genome Sequencing of Gloeobacter kilaueensis sp. nov., from a Lava Cave in Kilauea Caldera, Hawai'i.</title>
        <authorList>
            <person name="Saw J.H."/>
            <person name="Schatz M."/>
            <person name="Brown M.V."/>
            <person name="Kunkel D.D."/>
            <person name="Foster J.S."/>
            <person name="Shick H."/>
            <person name="Christensen S."/>
            <person name="Hou S."/>
            <person name="Wan X."/>
            <person name="Donachie S.P."/>
        </authorList>
    </citation>
    <scope>NUCLEOTIDE SEQUENCE [LARGE SCALE GENOMIC DNA]</scope>
    <source>
        <strain evidence="18">JS</strain>
    </source>
</reference>
<keyword evidence="3" id="KW-0121">Carboxypeptidase</keyword>
<keyword evidence="18" id="KW-1185">Reference proteome</keyword>
<dbReference type="InterPro" id="IPR001264">
    <property type="entry name" value="Glyco_trans_51"/>
</dbReference>
<gene>
    <name evidence="17" type="primary">mrcB</name>
    <name evidence="17" type="ORF">GKIL_2262</name>
</gene>
<keyword evidence="9" id="KW-0573">Peptidoglycan synthesis</keyword>
<dbReference type="InterPro" id="IPR050396">
    <property type="entry name" value="Glycosyltr_51/Transpeptidase"/>
</dbReference>
<dbReference type="GO" id="GO:0009002">
    <property type="term" value="F:serine-type D-Ala-D-Ala carboxypeptidase activity"/>
    <property type="evidence" value="ECO:0007669"/>
    <property type="project" value="UniProtKB-EC"/>
</dbReference>
<comment type="similarity">
    <text evidence="2">In the N-terminal section; belongs to the glycosyltransferase 51 family.</text>
</comment>
<feature type="compositionally biased region" description="Pro residues" evidence="14">
    <location>
        <begin position="642"/>
        <end position="669"/>
    </location>
</feature>
<dbReference type="InterPro" id="IPR023346">
    <property type="entry name" value="Lysozyme-like_dom_sf"/>
</dbReference>
<evidence type="ECO:0000256" key="14">
    <source>
        <dbReference type="SAM" id="MobiDB-lite"/>
    </source>
</evidence>
<organism evidence="17 18">
    <name type="scientific">Gloeobacter kilaueensis (strain ATCC BAA-2537 / CCAP 1431/1 / ULC 316 / JS1)</name>
    <dbReference type="NCBI Taxonomy" id="1183438"/>
    <lineage>
        <taxon>Bacteria</taxon>
        <taxon>Bacillati</taxon>
        <taxon>Cyanobacteriota</taxon>
        <taxon>Cyanophyceae</taxon>
        <taxon>Gloeobacterales</taxon>
        <taxon>Gloeobacteraceae</taxon>
        <taxon>Gloeobacter</taxon>
    </lineage>
</organism>
<evidence type="ECO:0000259" key="16">
    <source>
        <dbReference type="Pfam" id="PF00912"/>
    </source>
</evidence>
<keyword evidence="5" id="KW-0328">Glycosyltransferase</keyword>
<comment type="catalytic activity">
    <reaction evidence="13">
        <text>[GlcNAc-(1-&gt;4)-Mur2Ac(oyl-L-Ala-gamma-D-Glu-L-Lys-D-Ala-D-Ala)](n)-di-trans,octa-cis-undecaprenyl diphosphate + beta-D-GlcNAc-(1-&gt;4)-Mur2Ac(oyl-L-Ala-gamma-D-Glu-L-Lys-D-Ala-D-Ala)-di-trans,octa-cis-undecaprenyl diphosphate = [GlcNAc-(1-&gt;4)-Mur2Ac(oyl-L-Ala-gamma-D-Glu-L-Lys-D-Ala-D-Ala)](n+1)-di-trans,octa-cis-undecaprenyl diphosphate + di-trans,octa-cis-undecaprenyl diphosphate + H(+)</text>
        <dbReference type="Rhea" id="RHEA:23708"/>
        <dbReference type="Rhea" id="RHEA-COMP:9602"/>
        <dbReference type="Rhea" id="RHEA-COMP:9603"/>
        <dbReference type="ChEBI" id="CHEBI:15378"/>
        <dbReference type="ChEBI" id="CHEBI:58405"/>
        <dbReference type="ChEBI" id="CHEBI:60033"/>
        <dbReference type="ChEBI" id="CHEBI:78435"/>
        <dbReference type="EC" id="2.4.99.28"/>
    </reaction>
</comment>
<dbReference type="GO" id="GO:0008658">
    <property type="term" value="F:penicillin binding"/>
    <property type="evidence" value="ECO:0007669"/>
    <property type="project" value="InterPro"/>
</dbReference>
<evidence type="ECO:0000256" key="11">
    <source>
        <dbReference type="ARBA" id="ARBA00023316"/>
    </source>
</evidence>
<dbReference type="SUPFAM" id="SSF56601">
    <property type="entry name" value="beta-lactamase/transpeptidase-like"/>
    <property type="match status" value="1"/>
</dbReference>
<evidence type="ECO:0000256" key="6">
    <source>
        <dbReference type="ARBA" id="ARBA00022679"/>
    </source>
</evidence>
<dbReference type="Pfam" id="PF00905">
    <property type="entry name" value="Transpeptidase"/>
    <property type="match status" value="1"/>
</dbReference>
<keyword evidence="8" id="KW-0133">Cell shape</keyword>
<dbReference type="NCBIfam" id="TIGR02074">
    <property type="entry name" value="PBP_1a_fam"/>
    <property type="match status" value="1"/>
</dbReference>
<dbReference type="PANTHER" id="PTHR32282">
    <property type="entry name" value="BINDING PROTEIN TRANSPEPTIDASE, PUTATIVE-RELATED"/>
    <property type="match status" value="1"/>
</dbReference>
<keyword evidence="6" id="KW-0808">Transferase</keyword>
<dbReference type="EMBL" id="CP003587">
    <property type="protein sequence ID" value="AGY58508.1"/>
    <property type="molecule type" value="Genomic_DNA"/>
</dbReference>
<dbReference type="STRING" id="1183438.GKIL_2262"/>
<comment type="similarity">
    <text evidence="1">In the C-terminal section; belongs to the transpeptidase family.</text>
</comment>
<evidence type="ECO:0000256" key="3">
    <source>
        <dbReference type="ARBA" id="ARBA00022645"/>
    </source>
</evidence>
<dbReference type="Pfam" id="PF00912">
    <property type="entry name" value="Transgly"/>
    <property type="match status" value="1"/>
</dbReference>
<dbReference type="FunFam" id="1.10.3810.10:FF:000001">
    <property type="entry name" value="Penicillin-binding protein 1A"/>
    <property type="match status" value="1"/>
</dbReference>
<dbReference type="PANTHER" id="PTHR32282:SF33">
    <property type="entry name" value="PEPTIDOGLYCAN GLYCOSYLTRANSFERASE"/>
    <property type="match status" value="1"/>
</dbReference>
<evidence type="ECO:0000256" key="9">
    <source>
        <dbReference type="ARBA" id="ARBA00022984"/>
    </source>
</evidence>
<dbReference type="KEGG" id="glj:GKIL_2262"/>
<dbReference type="GO" id="GO:0006508">
    <property type="term" value="P:proteolysis"/>
    <property type="evidence" value="ECO:0007669"/>
    <property type="project" value="UniProtKB-KW"/>
</dbReference>
<dbReference type="InterPro" id="IPR012338">
    <property type="entry name" value="Beta-lactam/transpept-like"/>
</dbReference>
<evidence type="ECO:0000256" key="1">
    <source>
        <dbReference type="ARBA" id="ARBA00007090"/>
    </source>
</evidence>
<evidence type="ECO:0000256" key="4">
    <source>
        <dbReference type="ARBA" id="ARBA00022670"/>
    </source>
</evidence>
<dbReference type="GO" id="GO:0008955">
    <property type="term" value="F:peptidoglycan glycosyltransferase activity"/>
    <property type="evidence" value="ECO:0007669"/>
    <property type="project" value="UniProtKB-EC"/>
</dbReference>
<evidence type="ECO:0000256" key="8">
    <source>
        <dbReference type="ARBA" id="ARBA00022960"/>
    </source>
</evidence>
<dbReference type="SUPFAM" id="SSF53955">
    <property type="entry name" value="Lysozyme-like"/>
    <property type="match status" value="1"/>
</dbReference>
<dbReference type="HOGENOM" id="CLU_006354_2_4_3"/>
<feature type="domain" description="Penicillin-binding protein transpeptidase" evidence="15">
    <location>
        <begin position="314"/>
        <end position="581"/>
    </location>
</feature>
<keyword evidence="11" id="KW-0961">Cell wall biogenesis/degradation</keyword>
<dbReference type="InterPro" id="IPR001460">
    <property type="entry name" value="PCN-bd_Tpept"/>
</dbReference>
<dbReference type="GO" id="GO:0008360">
    <property type="term" value="P:regulation of cell shape"/>
    <property type="evidence" value="ECO:0007669"/>
    <property type="project" value="UniProtKB-KW"/>
</dbReference>
<dbReference type="GO" id="GO:0071555">
    <property type="term" value="P:cell wall organization"/>
    <property type="evidence" value="ECO:0007669"/>
    <property type="project" value="UniProtKB-KW"/>
</dbReference>
<proteinExistence type="inferred from homology"/>
<feature type="compositionally biased region" description="Basic and acidic residues" evidence="14">
    <location>
        <begin position="599"/>
        <end position="610"/>
    </location>
</feature>
<dbReference type="eggNOG" id="COG0744">
    <property type="taxonomic scope" value="Bacteria"/>
</dbReference>
<name>U5QI10_GLOK1</name>
<evidence type="ECO:0000256" key="2">
    <source>
        <dbReference type="ARBA" id="ARBA00007739"/>
    </source>
</evidence>
<dbReference type="GO" id="GO:0030288">
    <property type="term" value="C:outer membrane-bounded periplasmic space"/>
    <property type="evidence" value="ECO:0007669"/>
    <property type="project" value="TreeGrafter"/>
</dbReference>
<dbReference type="FunFam" id="3.40.710.10:FF:000028">
    <property type="entry name" value="Penicillin-binding protein 1A"/>
    <property type="match status" value="1"/>
</dbReference>
<keyword evidence="10" id="KW-0511">Multifunctional enzyme</keyword>
<accession>U5QI10</accession>
<dbReference type="PATRIC" id="fig|1183438.3.peg.2220"/>
<dbReference type="AlphaFoldDB" id="U5QI10"/>
<evidence type="ECO:0000313" key="17">
    <source>
        <dbReference type="EMBL" id="AGY58508.1"/>
    </source>
</evidence>